<dbReference type="InterPro" id="IPR014347">
    <property type="entry name" value="Tautomerase/MIF_sf"/>
</dbReference>
<comment type="similarity">
    <text evidence="1">Belongs to the 4-oxalocrotonate tautomerase family.</text>
</comment>
<evidence type="ECO:0000256" key="1">
    <source>
        <dbReference type="ARBA" id="ARBA00006723"/>
    </source>
</evidence>
<feature type="domain" description="4-oxalocrotonate tautomerase-like" evidence="3">
    <location>
        <begin position="2"/>
        <end position="62"/>
    </location>
</feature>
<dbReference type="Pfam" id="PF01361">
    <property type="entry name" value="Tautomerase"/>
    <property type="match status" value="1"/>
</dbReference>
<dbReference type="SUPFAM" id="SSF55331">
    <property type="entry name" value="Tautomerase/MIF"/>
    <property type="match status" value="1"/>
</dbReference>
<name>A0A329YF41_RHITR</name>
<dbReference type="AlphaFoldDB" id="A0A329YF41"/>
<organism evidence="4 5">
    <name type="scientific">Rhizobium tropici</name>
    <dbReference type="NCBI Taxonomy" id="398"/>
    <lineage>
        <taxon>Bacteria</taxon>
        <taxon>Pseudomonadati</taxon>
        <taxon>Pseudomonadota</taxon>
        <taxon>Alphaproteobacteria</taxon>
        <taxon>Hyphomicrobiales</taxon>
        <taxon>Rhizobiaceae</taxon>
        <taxon>Rhizobium/Agrobacterium group</taxon>
        <taxon>Rhizobium</taxon>
    </lineage>
</organism>
<proteinExistence type="inferred from homology"/>
<dbReference type="PANTHER" id="PTHR35530">
    <property type="entry name" value="TAUTOMERASE-RELATED"/>
    <property type="match status" value="1"/>
</dbReference>
<comment type="caution">
    <text evidence="4">The sequence shown here is derived from an EMBL/GenBank/DDBJ whole genome shotgun (WGS) entry which is preliminary data.</text>
</comment>
<dbReference type="RefSeq" id="WP_112343015.1">
    <property type="nucleotide sequence ID" value="NZ_QMKK01000042.1"/>
</dbReference>
<dbReference type="OrthoDB" id="3395834at2"/>
<dbReference type="Proteomes" id="UP000251205">
    <property type="component" value="Unassembled WGS sequence"/>
</dbReference>
<accession>A0A329YF41</accession>
<keyword evidence="2" id="KW-0413">Isomerase</keyword>
<dbReference type="Gene3D" id="3.30.429.10">
    <property type="entry name" value="Macrophage Migration Inhibitory Factor"/>
    <property type="match status" value="1"/>
</dbReference>
<evidence type="ECO:0000313" key="5">
    <source>
        <dbReference type="Proteomes" id="UP000251205"/>
    </source>
</evidence>
<gene>
    <name evidence="4" type="ORF">DQ393_17550</name>
</gene>
<sequence>MPLVTIDVIKDVFSPAQKAELIREVTAAMIRVEGEAMRGVTWVKINEIASGDWAIGGQPLTTQDVQKLATTPIPA</sequence>
<dbReference type="EMBL" id="QMKK01000042">
    <property type="protein sequence ID" value="RAX40412.1"/>
    <property type="molecule type" value="Genomic_DNA"/>
</dbReference>
<dbReference type="GO" id="GO:0016853">
    <property type="term" value="F:isomerase activity"/>
    <property type="evidence" value="ECO:0007669"/>
    <property type="project" value="UniProtKB-KW"/>
</dbReference>
<evidence type="ECO:0000256" key="2">
    <source>
        <dbReference type="ARBA" id="ARBA00023235"/>
    </source>
</evidence>
<evidence type="ECO:0000259" key="3">
    <source>
        <dbReference type="Pfam" id="PF01361"/>
    </source>
</evidence>
<protein>
    <submittedName>
        <fullName evidence="4">4-oxalocrotonate tautomerase</fullName>
    </submittedName>
</protein>
<dbReference type="InterPro" id="IPR004370">
    <property type="entry name" value="4-OT-like_dom"/>
</dbReference>
<evidence type="ECO:0000313" key="4">
    <source>
        <dbReference type="EMBL" id="RAX40412.1"/>
    </source>
</evidence>
<reference evidence="4 5" key="1">
    <citation type="submission" date="2018-06" db="EMBL/GenBank/DDBJ databases">
        <title>Whole Genome Sequence of an efficient microsymbiont, Rhizobium tropici.</title>
        <authorList>
            <person name="Srinivasan R."/>
            <person name="Singh H.V."/>
            <person name="Srivastava R."/>
            <person name="Kumari B."/>
            <person name="Radhakrishna A."/>
        </authorList>
    </citation>
    <scope>NUCLEOTIDE SEQUENCE [LARGE SCALE GENOMIC DNA]</scope>
    <source>
        <strain evidence="4 5">IGFRI Rhizo-19</strain>
    </source>
</reference>
<dbReference type="PANTHER" id="PTHR35530:SF1">
    <property type="entry name" value="2-HYDROXYMUCONATE TAUTOMERASE"/>
    <property type="match status" value="1"/>
</dbReference>